<dbReference type="SUPFAM" id="SSF159594">
    <property type="entry name" value="XCC0632-like"/>
    <property type="match status" value="1"/>
</dbReference>
<sequence>MSRKTLGGAMLAAALLGACASDAPAPRSLVLQAQPLEVLATLPRLSASVVVDRVILPDYVKRNPLLERIAPGELNYRDSARWAEPLGEALPRVLADDLSALLGRSVTLTKLRPQANAADPAWLLWVDVRRLEADAQGQVLLEAHWSWLREGQGEKPWQHGVFQAQASSRDPERIALAHSQVLAELARAVAGGLAQAR</sequence>
<evidence type="ECO:0000313" key="3">
    <source>
        <dbReference type="EMBL" id="MBB4846249.1"/>
    </source>
</evidence>
<keyword evidence="1" id="KW-0732">Signal</keyword>
<evidence type="ECO:0000256" key="1">
    <source>
        <dbReference type="SAM" id="SignalP"/>
    </source>
</evidence>
<evidence type="ECO:0000313" key="4">
    <source>
        <dbReference type="Proteomes" id="UP000562027"/>
    </source>
</evidence>
<organism evidence="3 4">
    <name type="scientific">Roseateles oligotrophus</name>
    <dbReference type="NCBI Taxonomy" id="1769250"/>
    <lineage>
        <taxon>Bacteria</taxon>
        <taxon>Pseudomonadati</taxon>
        <taxon>Pseudomonadota</taxon>
        <taxon>Betaproteobacteria</taxon>
        <taxon>Burkholderiales</taxon>
        <taxon>Sphaerotilaceae</taxon>
        <taxon>Roseateles</taxon>
    </lineage>
</organism>
<feature type="domain" description="ABC-type transport auxiliary lipoprotein component" evidence="2">
    <location>
        <begin position="35"/>
        <end position="190"/>
    </location>
</feature>
<name>A0A840LJU1_9BURK</name>
<dbReference type="InterPro" id="IPR005586">
    <property type="entry name" value="ABC_trans_aux"/>
</dbReference>
<dbReference type="PROSITE" id="PS51257">
    <property type="entry name" value="PROKAR_LIPOPROTEIN"/>
    <property type="match status" value="1"/>
</dbReference>
<proteinExistence type="predicted"/>
<dbReference type="EMBL" id="JACHLP010000019">
    <property type="protein sequence ID" value="MBB4846249.1"/>
    <property type="molecule type" value="Genomic_DNA"/>
</dbReference>
<gene>
    <name evidence="3" type="ORF">HNP55_004804</name>
</gene>
<dbReference type="AlphaFoldDB" id="A0A840LJU1"/>
<dbReference type="RefSeq" id="WP_184304884.1">
    <property type="nucleotide sequence ID" value="NZ_JACHLP010000019.1"/>
</dbReference>
<dbReference type="Gene3D" id="3.40.50.10610">
    <property type="entry name" value="ABC-type transport auxiliary lipoprotein component"/>
    <property type="match status" value="1"/>
</dbReference>
<feature type="chain" id="PRO_5032720287" evidence="1">
    <location>
        <begin position="21"/>
        <end position="197"/>
    </location>
</feature>
<keyword evidence="3" id="KW-0449">Lipoprotein</keyword>
<accession>A0A840LJU1</accession>
<evidence type="ECO:0000259" key="2">
    <source>
        <dbReference type="Pfam" id="PF03886"/>
    </source>
</evidence>
<feature type="signal peptide" evidence="1">
    <location>
        <begin position="1"/>
        <end position="20"/>
    </location>
</feature>
<dbReference type="Proteomes" id="UP000562027">
    <property type="component" value="Unassembled WGS sequence"/>
</dbReference>
<protein>
    <submittedName>
        <fullName evidence="3">Putative lipoprotein YmbA</fullName>
    </submittedName>
</protein>
<keyword evidence="4" id="KW-1185">Reference proteome</keyword>
<dbReference type="Pfam" id="PF03886">
    <property type="entry name" value="ABC_trans_aux"/>
    <property type="match status" value="1"/>
</dbReference>
<reference evidence="3 4" key="1">
    <citation type="submission" date="2020-08" db="EMBL/GenBank/DDBJ databases">
        <title>Functional genomics of gut bacteria from endangered species of beetles.</title>
        <authorList>
            <person name="Carlos-Shanley C."/>
        </authorList>
    </citation>
    <scope>NUCLEOTIDE SEQUENCE [LARGE SCALE GENOMIC DNA]</scope>
    <source>
        <strain evidence="3 4">S00239</strain>
    </source>
</reference>
<comment type="caution">
    <text evidence="3">The sequence shown here is derived from an EMBL/GenBank/DDBJ whole genome shotgun (WGS) entry which is preliminary data.</text>
</comment>